<proteinExistence type="predicted"/>
<dbReference type="Proteomes" id="UP001333110">
    <property type="component" value="Unassembled WGS sequence"/>
</dbReference>
<evidence type="ECO:0000259" key="1">
    <source>
        <dbReference type="PROSITE" id="PS50878"/>
    </source>
</evidence>
<dbReference type="InterPro" id="IPR043502">
    <property type="entry name" value="DNA/RNA_pol_sf"/>
</dbReference>
<dbReference type="AlphaFoldDB" id="A0AAN7RKI1"/>
<dbReference type="PANTHER" id="PTHR33332">
    <property type="entry name" value="REVERSE TRANSCRIPTASE DOMAIN-CONTAINING PROTEIN"/>
    <property type="match status" value="1"/>
</dbReference>
<protein>
    <recommendedName>
        <fullName evidence="1">Reverse transcriptase domain-containing protein</fullName>
    </recommendedName>
</protein>
<gene>
    <name evidence="2" type="ORF">QYF61_004279</name>
</gene>
<dbReference type="EMBL" id="JAUNZN010000018">
    <property type="protein sequence ID" value="KAK4810499.1"/>
    <property type="molecule type" value="Genomic_DNA"/>
</dbReference>
<reference evidence="2 3" key="1">
    <citation type="journal article" date="2023" name="J. Hered.">
        <title>Chromosome-level genome of the wood stork (Mycteria americana) provides insight into avian chromosome evolution.</title>
        <authorList>
            <person name="Flamio R. Jr."/>
            <person name="Ramstad K.M."/>
        </authorList>
    </citation>
    <scope>NUCLEOTIDE SEQUENCE [LARGE SCALE GENOMIC DNA]</scope>
    <source>
        <strain evidence="2">JAX WOST 10</strain>
    </source>
</reference>
<sequence length="770" mass="88012">MGKRIGRVKLGEASPSLALVLVGDFNLPDVCWKYNTAERKQSRRFLECVADNFLTQLVRESTREGAPLDLLFTNREGLVSHVMVGGCLGQSDHEMIEFLIRGEAARGVSRTAPLDFRRADFGLFRRLVERVPWEAALMGKGVQEGWTFFKEEVLKAQEQAVPRCRKTSRLGRRPAWLTRELWLELRRKRRVYDLWKKGQATQEDYKGVARLCREKIRRAKAELELNLAAAVKDNKKHFFKYISSKRRAKENLQPLVDGGGNTVTKDEEKAEVLNAFFASVFNSRANCSLGTQPLELEDRDGDQNGAPIIQGEMVSDLLHHLDTHKSMGPDEIHPRVLKELAEVLTKPLSIIYQQSWLTGEVPADWRLANVTPIFKKGRKEDLGNYRPVSLTSVLGKLMEQIILSAITRHDKVTRLVDQGKAVDVVYLDFSKAFEMVSHSILLEKLAAHGLDGCTLLWVKNWLDGRAQRVVVNGVYSSWRPVTSGVPQGSVLGPVLFNIFISDLDEGIECTLSKFADDTKLCGSVDLLEGRKALQRDLDRLDRWAEVNCMRFNKAKCKVLHLGHSNPMQRYRLGEEWLESCQAEKDLGVLVDSWLNMSQQCAQVAKKANGILACIKNSVDSRTREVIVPLYSALFWAPHCRKDIEVLERVQRRATKLVKGLEHKSYEERLRELGLFSLEKRRLRGDLIALFNYLKGGCREVGVGLFSQVTRDRTRGNGLKLRQGRFRLDIRKFFFTERVIKHWNRLPREVVESSSLEVFKRRLDEVFRDMV</sequence>
<dbReference type="PROSITE" id="PS50878">
    <property type="entry name" value="RT_POL"/>
    <property type="match status" value="1"/>
</dbReference>
<evidence type="ECO:0000313" key="2">
    <source>
        <dbReference type="EMBL" id="KAK4810499.1"/>
    </source>
</evidence>
<organism evidence="2 3">
    <name type="scientific">Mycteria americana</name>
    <name type="common">Wood stork</name>
    <dbReference type="NCBI Taxonomy" id="33587"/>
    <lineage>
        <taxon>Eukaryota</taxon>
        <taxon>Metazoa</taxon>
        <taxon>Chordata</taxon>
        <taxon>Craniata</taxon>
        <taxon>Vertebrata</taxon>
        <taxon>Euteleostomi</taxon>
        <taxon>Archelosauria</taxon>
        <taxon>Archosauria</taxon>
        <taxon>Dinosauria</taxon>
        <taxon>Saurischia</taxon>
        <taxon>Theropoda</taxon>
        <taxon>Coelurosauria</taxon>
        <taxon>Aves</taxon>
        <taxon>Neognathae</taxon>
        <taxon>Neoaves</taxon>
        <taxon>Aequornithes</taxon>
        <taxon>Ciconiiformes</taxon>
        <taxon>Ciconiidae</taxon>
        <taxon>Mycteria</taxon>
    </lineage>
</organism>
<dbReference type="InterPro" id="IPR036691">
    <property type="entry name" value="Endo/exonu/phosph_ase_sf"/>
</dbReference>
<comment type="caution">
    <text evidence="2">The sequence shown here is derived from an EMBL/GenBank/DDBJ whole genome shotgun (WGS) entry which is preliminary data.</text>
</comment>
<evidence type="ECO:0000313" key="3">
    <source>
        <dbReference type="Proteomes" id="UP001333110"/>
    </source>
</evidence>
<dbReference type="SUPFAM" id="SSF56672">
    <property type="entry name" value="DNA/RNA polymerases"/>
    <property type="match status" value="1"/>
</dbReference>
<dbReference type="Gene3D" id="3.60.10.10">
    <property type="entry name" value="Endonuclease/exonuclease/phosphatase"/>
    <property type="match status" value="1"/>
</dbReference>
<dbReference type="InterPro" id="IPR000477">
    <property type="entry name" value="RT_dom"/>
</dbReference>
<accession>A0AAN7RKI1</accession>
<dbReference type="CDD" id="cd01650">
    <property type="entry name" value="RT_nLTR_like"/>
    <property type="match status" value="1"/>
</dbReference>
<name>A0AAN7RKI1_MYCAM</name>
<keyword evidence="3" id="KW-1185">Reference proteome</keyword>
<feature type="domain" description="Reverse transcriptase" evidence="1">
    <location>
        <begin position="354"/>
        <end position="590"/>
    </location>
</feature>
<dbReference type="Pfam" id="PF00078">
    <property type="entry name" value="RVT_1"/>
    <property type="match status" value="1"/>
</dbReference>